<dbReference type="EMBL" id="JACYXC010000001">
    <property type="protein sequence ID" value="MBH5336980.1"/>
    <property type="molecule type" value="Genomic_DNA"/>
</dbReference>
<dbReference type="SUPFAM" id="SSF56601">
    <property type="entry name" value="beta-lactamase/transpeptidase-like"/>
    <property type="match status" value="1"/>
</dbReference>
<dbReference type="InterPro" id="IPR054120">
    <property type="entry name" value="PBPA_dimer"/>
</dbReference>
<feature type="signal peptide" evidence="1">
    <location>
        <begin position="1"/>
        <end position="23"/>
    </location>
</feature>
<dbReference type="PANTHER" id="PTHR30627:SF24">
    <property type="entry name" value="PENICILLIN-BINDING PROTEIN 4B"/>
    <property type="match status" value="1"/>
</dbReference>
<feature type="domain" description="Penicillin-binding protein transpeptidase" evidence="2">
    <location>
        <begin position="155"/>
        <end position="481"/>
    </location>
</feature>
<name>A0ABS0NP55_9ACTN</name>
<feature type="chain" id="PRO_5047210647" evidence="1">
    <location>
        <begin position="24"/>
        <end position="492"/>
    </location>
</feature>
<sequence>MNRRVRRLAAFCVLLLVALLANAGRIQTVDRGDYAGNPADRRPAIARYGQPRGDILAGTEVITGSRDTGQRLRYERTYPDGPLWAPVTGFASQRYGTSLLEAAEDELLAGTDARLDPFPLWRELTGARHPGGSVRTTVLPAAQRAAFAALAGRAGAVAALEPATGKILALVSSPGYDPGELSGNGPAAARAWERLAADPGRPMLNRALGRTYPPGSTFKIVTAAAALEHGVVTDVDAPTDAPSPYVLPGTVTPLRDAARGCARASLHRAIVASCNTVLARLGVRTGLDRMAATARDFGFDQDGLTVPSPVARSTFGTGIGDEAQLALSSIGQYDTAATPLQMAMVAAAVAADGDLMRPYLVDRVTDSRGRTVASTPPVLLHRPVSPRTAAELRRMMVDAVRHGTGSRAALPGATVGGKTGTAQHGVDNTRTPYAWFIGWARRDGEPGPEAAVAVVLEEAAPRRDDIAGGGQAAPVARAVLEAVLRDRAAGRH</sequence>
<dbReference type="Gene3D" id="3.40.710.10">
    <property type="entry name" value="DD-peptidase/beta-lactamase superfamily"/>
    <property type="match status" value="1"/>
</dbReference>
<dbReference type="Gene3D" id="3.90.1310.10">
    <property type="entry name" value="Penicillin-binding protein 2a (Domain 2)"/>
    <property type="match status" value="1"/>
</dbReference>
<dbReference type="InterPro" id="IPR012338">
    <property type="entry name" value="Beta-lactam/transpept-like"/>
</dbReference>
<dbReference type="RefSeq" id="WP_197990318.1">
    <property type="nucleotide sequence ID" value="NZ_JACYXC010000001.1"/>
</dbReference>
<protein>
    <submittedName>
        <fullName evidence="4">Penicillin-binding protein 2</fullName>
    </submittedName>
</protein>
<dbReference type="Proteomes" id="UP000807371">
    <property type="component" value="Unassembled WGS sequence"/>
</dbReference>
<comment type="caution">
    <text evidence="4">The sequence shown here is derived from an EMBL/GenBank/DDBJ whole genome shotgun (WGS) entry which is preliminary data.</text>
</comment>
<reference evidence="4 5" key="1">
    <citation type="submission" date="2020-09" db="EMBL/GenBank/DDBJ databases">
        <title>Biosynthesis of the nuclear factor of activated T cells inhibitor NFAT-133 and its congeners in Streptomyces pactum.</title>
        <authorList>
            <person name="Zhou W."/>
            <person name="Posri P."/>
            <person name="Abugrain M.E."/>
            <person name="Weisberg A.J."/>
            <person name="Chang J.H."/>
            <person name="Mahmud T."/>
        </authorList>
    </citation>
    <scope>NUCLEOTIDE SEQUENCE [LARGE SCALE GENOMIC DNA]</scope>
    <source>
        <strain evidence="4 5">ATCC 27456</strain>
    </source>
</reference>
<dbReference type="Pfam" id="PF00905">
    <property type="entry name" value="Transpeptidase"/>
    <property type="match status" value="1"/>
</dbReference>
<evidence type="ECO:0000259" key="3">
    <source>
        <dbReference type="Pfam" id="PF21922"/>
    </source>
</evidence>
<keyword evidence="1" id="KW-0732">Signal</keyword>
<proteinExistence type="predicted"/>
<gene>
    <name evidence="4" type="ORF">IHE55_20315</name>
</gene>
<evidence type="ECO:0000313" key="5">
    <source>
        <dbReference type="Proteomes" id="UP000807371"/>
    </source>
</evidence>
<evidence type="ECO:0000313" key="4">
    <source>
        <dbReference type="EMBL" id="MBH5336980.1"/>
    </source>
</evidence>
<organism evidence="4 5">
    <name type="scientific">Streptomyces pactum</name>
    <dbReference type="NCBI Taxonomy" id="68249"/>
    <lineage>
        <taxon>Bacteria</taxon>
        <taxon>Bacillati</taxon>
        <taxon>Actinomycetota</taxon>
        <taxon>Actinomycetes</taxon>
        <taxon>Kitasatosporales</taxon>
        <taxon>Streptomycetaceae</taxon>
        <taxon>Streptomyces</taxon>
    </lineage>
</organism>
<dbReference type="InterPro" id="IPR050515">
    <property type="entry name" value="Beta-lactam/transpept"/>
</dbReference>
<keyword evidence="5" id="KW-1185">Reference proteome</keyword>
<dbReference type="Pfam" id="PF21922">
    <property type="entry name" value="PBP_dimer_2"/>
    <property type="match status" value="1"/>
</dbReference>
<evidence type="ECO:0000259" key="2">
    <source>
        <dbReference type="Pfam" id="PF00905"/>
    </source>
</evidence>
<feature type="domain" description="Penicillin binding protein A dimerisation" evidence="3">
    <location>
        <begin position="52"/>
        <end position="134"/>
    </location>
</feature>
<dbReference type="InterPro" id="IPR001460">
    <property type="entry name" value="PCN-bd_Tpept"/>
</dbReference>
<evidence type="ECO:0000256" key="1">
    <source>
        <dbReference type="SAM" id="SignalP"/>
    </source>
</evidence>
<dbReference type="PANTHER" id="PTHR30627">
    <property type="entry name" value="PEPTIDOGLYCAN D,D-TRANSPEPTIDASE"/>
    <property type="match status" value="1"/>
</dbReference>
<accession>A0ABS0NP55</accession>